<comment type="function">
    <text evidence="1 5">The glycine cleavage system catalyzes the degradation of glycine. The P protein binds the alpha-amino group of glycine through its pyridoxal phosphate cofactor; CO(2) is released and the remaining methylamine moiety is then transferred to the lipoamide cofactor of the H protein.</text>
</comment>
<comment type="similarity">
    <text evidence="5">Belongs to the GcvP family. C-terminal subunit subfamily.</text>
</comment>
<dbReference type="STRING" id="525904.Tter_1357"/>
<evidence type="ECO:0000313" key="9">
    <source>
        <dbReference type="Proteomes" id="UP000000323"/>
    </source>
</evidence>
<dbReference type="eggNOG" id="COG1003">
    <property type="taxonomic scope" value="Bacteria"/>
</dbReference>
<dbReference type="Gene3D" id="3.40.640.10">
    <property type="entry name" value="Type I PLP-dependent aspartate aminotransferase-like (Major domain)"/>
    <property type="match status" value="1"/>
</dbReference>
<dbReference type="HAMAP" id="MF_00713">
    <property type="entry name" value="GcvPB"/>
    <property type="match status" value="1"/>
</dbReference>
<accession>D1CBU9</accession>
<reference evidence="9" key="1">
    <citation type="journal article" date="2010" name="Stand. Genomic Sci.">
        <title>Complete genome sequence of 'Thermobaculum terrenum' type strain (YNP1).</title>
        <authorList>
            <person name="Kiss H."/>
            <person name="Cleland D."/>
            <person name="Lapidus A."/>
            <person name="Lucas S."/>
            <person name="Glavina Del Rio T."/>
            <person name="Nolan M."/>
            <person name="Tice H."/>
            <person name="Han C."/>
            <person name="Goodwin L."/>
            <person name="Pitluck S."/>
            <person name="Liolios K."/>
            <person name="Ivanova N."/>
            <person name="Mavromatis K."/>
            <person name="Ovchinnikova G."/>
            <person name="Pati A."/>
            <person name="Chen A."/>
            <person name="Palaniappan K."/>
            <person name="Land M."/>
            <person name="Hauser L."/>
            <person name="Chang Y."/>
            <person name="Jeffries C."/>
            <person name="Lu M."/>
            <person name="Brettin T."/>
            <person name="Detter J."/>
            <person name="Goker M."/>
            <person name="Tindall B."/>
            <person name="Beck B."/>
            <person name="McDermott T."/>
            <person name="Woyke T."/>
            <person name="Bristow J."/>
            <person name="Eisen J."/>
            <person name="Markowitz V."/>
            <person name="Hugenholtz P."/>
            <person name="Kyrpides N."/>
            <person name="Klenk H."/>
            <person name="Cheng J."/>
        </authorList>
    </citation>
    <scope>NUCLEOTIDE SEQUENCE [LARGE SCALE GENOMIC DNA]</scope>
    <source>
        <strain evidence="9">ATCC BAA-798 / YNP1</strain>
    </source>
</reference>
<dbReference type="PANTHER" id="PTHR11773">
    <property type="entry name" value="GLYCINE DEHYDROGENASE, DECARBOXYLATING"/>
    <property type="match status" value="1"/>
</dbReference>
<dbReference type="EMBL" id="CP001825">
    <property type="protein sequence ID" value="ACZ42264.1"/>
    <property type="molecule type" value="Genomic_DNA"/>
</dbReference>
<dbReference type="GO" id="GO:0019464">
    <property type="term" value="P:glycine decarboxylation via glycine cleavage system"/>
    <property type="evidence" value="ECO:0007669"/>
    <property type="project" value="UniProtKB-UniRule"/>
</dbReference>
<keyword evidence="3 5" id="KW-0560">Oxidoreductase</keyword>
<evidence type="ECO:0000259" key="6">
    <source>
        <dbReference type="Pfam" id="PF00266"/>
    </source>
</evidence>
<evidence type="ECO:0000259" key="7">
    <source>
        <dbReference type="Pfam" id="PF21478"/>
    </source>
</evidence>
<evidence type="ECO:0000256" key="5">
    <source>
        <dbReference type="HAMAP-Rule" id="MF_00713"/>
    </source>
</evidence>
<dbReference type="FunFam" id="3.40.640.10:FF:000224">
    <property type="entry name" value="Probable glycine dehydrogenase (decarboxylating) subunit 2"/>
    <property type="match status" value="1"/>
</dbReference>
<evidence type="ECO:0000256" key="1">
    <source>
        <dbReference type="ARBA" id="ARBA00003788"/>
    </source>
</evidence>
<evidence type="ECO:0000256" key="3">
    <source>
        <dbReference type="ARBA" id="ARBA00023002"/>
    </source>
</evidence>
<organism evidence="8 9">
    <name type="scientific">Thermobaculum terrenum (strain ATCC BAA-798 / CCMEE 7001 / YNP1)</name>
    <dbReference type="NCBI Taxonomy" id="525904"/>
    <lineage>
        <taxon>Bacteria</taxon>
        <taxon>Bacillati</taxon>
        <taxon>Chloroflexota</taxon>
        <taxon>Chloroflexia</taxon>
        <taxon>Candidatus Thermobaculales</taxon>
        <taxon>Candidatus Thermobaculaceae</taxon>
        <taxon>Thermobaculum</taxon>
    </lineage>
</organism>
<dbReference type="InterPro" id="IPR015422">
    <property type="entry name" value="PyrdxlP-dep_Trfase_small"/>
</dbReference>
<dbReference type="InterPro" id="IPR023012">
    <property type="entry name" value="GcvPB"/>
</dbReference>
<dbReference type="Pfam" id="PF00266">
    <property type="entry name" value="Aminotran_5"/>
    <property type="match status" value="1"/>
</dbReference>
<comment type="catalytic activity">
    <reaction evidence="4 5">
        <text>N(6)-[(R)-lipoyl]-L-lysyl-[glycine-cleavage complex H protein] + glycine + H(+) = N(6)-[(R)-S(8)-aminomethyldihydrolipoyl]-L-lysyl-[glycine-cleavage complex H protein] + CO2</text>
        <dbReference type="Rhea" id="RHEA:24304"/>
        <dbReference type="Rhea" id="RHEA-COMP:10494"/>
        <dbReference type="Rhea" id="RHEA-COMP:10495"/>
        <dbReference type="ChEBI" id="CHEBI:15378"/>
        <dbReference type="ChEBI" id="CHEBI:16526"/>
        <dbReference type="ChEBI" id="CHEBI:57305"/>
        <dbReference type="ChEBI" id="CHEBI:83099"/>
        <dbReference type="ChEBI" id="CHEBI:83143"/>
        <dbReference type="EC" id="1.4.4.2"/>
    </reaction>
</comment>
<dbReference type="InterPro" id="IPR020581">
    <property type="entry name" value="GDC_P"/>
</dbReference>
<protein>
    <recommendedName>
        <fullName evidence="5">Probable glycine dehydrogenase (decarboxylating) subunit 2</fullName>
        <ecNumber evidence="5">1.4.4.2</ecNumber>
    </recommendedName>
    <alternativeName>
        <fullName evidence="5">Glycine cleavage system P-protein subunit 2</fullName>
    </alternativeName>
    <alternativeName>
        <fullName evidence="5">Glycine decarboxylase subunit 2</fullName>
    </alternativeName>
    <alternativeName>
        <fullName evidence="5">Glycine dehydrogenase (aminomethyl-transferring) subunit 2</fullName>
    </alternativeName>
</protein>
<dbReference type="AlphaFoldDB" id="D1CBU9"/>
<dbReference type="NCBIfam" id="NF003346">
    <property type="entry name" value="PRK04366.1"/>
    <property type="match status" value="1"/>
</dbReference>
<dbReference type="CDD" id="cd00613">
    <property type="entry name" value="GDC-P"/>
    <property type="match status" value="1"/>
</dbReference>
<dbReference type="KEGG" id="ttr:Tter_1357"/>
<dbReference type="FunFam" id="3.90.1150.10:FF:000014">
    <property type="entry name" value="Probable glycine dehydrogenase (decarboxylating) subunit 2"/>
    <property type="match status" value="1"/>
</dbReference>
<gene>
    <name evidence="5" type="primary">gcvPB</name>
    <name evidence="8" type="ordered locus">Tter_1357</name>
</gene>
<dbReference type="RefSeq" id="WP_012875299.1">
    <property type="nucleotide sequence ID" value="NC_013525.1"/>
</dbReference>
<dbReference type="GO" id="GO:0016594">
    <property type="term" value="F:glycine binding"/>
    <property type="evidence" value="ECO:0007669"/>
    <property type="project" value="TreeGrafter"/>
</dbReference>
<keyword evidence="9" id="KW-1185">Reference proteome</keyword>
<dbReference type="OrthoDB" id="9801272at2"/>
<dbReference type="InterPro" id="IPR049316">
    <property type="entry name" value="GDC-P_C"/>
</dbReference>
<dbReference type="EC" id="1.4.4.2" evidence="5"/>
<dbReference type="GO" id="GO:0005960">
    <property type="term" value="C:glycine cleavage complex"/>
    <property type="evidence" value="ECO:0007669"/>
    <property type="project" value="TreeGrafter"/>
</dbReference>
<dbReference type="Pfam" id="PF21478">
    <property type="entry name" value="GcvP2_C"/>
    <property type="match status" value="1"/>
</dbReference>
<dbReference type="GO" id="GO:0005829">
    <property type="term" value="C:cytosol"/>
    <property type="evidence" value="ECO:0007669"/>
    <property type="project" value="TreeGrafter"/>
</dbReference>
<dbReference type="SUPFAM" id="SSF53383">
    <property type="entry name" value="PLP-dependent transferases"/>
    <property type="match status" value="1"/>
</dbReference>
<dbReference type="PANTHER" id="PTHR11773:SF1">
    <property type="entry name" value="GLYCINE DEHYDROGENASE (DECARBOXYLATING), MITOCHONDRIAL"/>
    <property type="match status" value="1"/>
</dbReference>
<dbReference type="GO" id="GO:0004375">
    <property type="term" value="F:glycine dehydrogenase (decarboxylating) activity"/>
    <property type="evidence" value="ECO:0007669"/>
    <property type="project" value="UniProtKB-EC"/>
</dbReference>
<dbReference type="HOGENOM" id="CLU_004620_5_0_0"/>
<dbReference type="Gene3D" id="3.90.1150.10">
    <property type="entry name" value="Aspartate Aminotransferase, domain 1"/>
    <property type="match status" value="1"/>
</dbReference>
<comment type="cofactor">
    <cofactor evidence="5">
        <name>pyridoxal 5'-phosphate</name>
        <dbReference type="ChEBI" id="CHEBI:597326"/>
    </cofactor>
</comment>
<comment type="subunit">
    <text evidence="5">The glycine cleavage system is composed of four proteins: P, T, L and H. In this organism, the P 'protein' is a heterodimer of two subunits.</text>
</comment>
<dbReference type="GO" id="GO:0030170">
    <property type="term" value="F:pyridoxal phosphate binding"/>
    <property type="evidence" value="ECO:0007669"/>
    <property type="project" value="TreeGrafter"/>
</dbReference>
<dbReference type="Proteomes" id="UP000000323">
    <property type="component" value="Chromosome 1"/>
</dbReference>
<proteinExistence type="inferred from homology"/>
<feature type="domain" description="Aminotransferase class V" evidence="6">
    <location>
        <begin position="141"/>
        <end position="272"/>
    </location>
</feature>
<evidence type="ECO:0000256" key="2">
    <source>
        <dbReference type="ARBA" id="ARBA00022898"/>
    </source>
</evidence>
<feature type="domain" description="Glycine dehydrogenase C-terminal" evidence="7">
    <location>
        <begin position="348"/>
        <end position="448"/>
    </location>
</feature>
<dbReference type="InterPro" id="IPR015421">
    <property type="entry name" value="PyrdxlP-dep_Trfase_major"/>
</dbReference>
<evidence type="ECO:0000256" key="4">
    <source>
        <dbReference type="ARBA" id="ARBA00049026"/>
    </source>
</evidence>
<name>D1CBU9_THET1</name>
<keyword evidence="2 5" id="KW-0663">Pyridoxal phosphate</keyword>
<dbReference type="InterPro" id="IPR015424">
    <property type="entry name" value="PyrdxlP-dep_Trfase"/>
</dbReference>
<feature type="modified residue" description="N6-(pyridoxal phosphate)lysine" evidence="5">
    <location>
        <position position="265"/>
    </location>
</feature>
<dbReference type="Gene3D" id="6.20.440.10">
    <property type="match status" value="1"/>
</dbReference>
<sequence>MTIPLIFEWSRDGATGYSLPDSQVPTVNLPEELLRENLALPEVSELEVIRHFVRLSQLNFAIDTTFYPLGSCTMKYNPKVNEEVAAHRGIRRVHPYTPIEKVQGALQVMYELQQALAEIAGMDAVSLQPAAGAHGELTGMLVIRAYLDSIGQTHKTKVIVPDSAHGTNPATAAMAGYQVVTVRSDDRGNVDLEELKRLVDEEVAAMMLTNPNTLGLFDEHIREICEVIHEAGGLMYGDGANMNAIMGIVKPGELGFDVLHFNLHKTFTTPHGGGGPGAGPIAVKDFLAPFLPSPIVTARDTEEGRIYQFQDPPKSIGKVRSLWGNFAVLVRAYTYIMQQGSEGLRSVSEHAILNANYLLSLLRDAYQVPYDRPCMHEFVLSGSKQKRFGVRTLDIAKRLIDYGFHPPTIYFPLIVEECLMIEPTETENKRTLDEFAAAMIKIAEEAEKDPELVKSAPHNAVVRRLDETTAARKPDLVYQQAVE</sequence>
<evidence type="ECO:0000313" key="8">
    <source>
        <dbReference type="EMBL" id="ACZ42264.1"/>
    </source>
</evidence>
<dbReference type="InterPro" id="IPR000192">
    <property type="entry name" value="Aminotrans_V_dom"/>
</dbReference>